<dbReference type="PANTHER" id="PTHR47217">
    <property type="entry name" value="GLOBIN-LIKE PROTEIN"/>
    <property type="match status" value="1"/>
</dbReference>
<feature type="signal peptide" evidence="7">
    <location>
        <begin position="1"/>
        <end position="16"/>
    </location>
</feature>
<dbReference type="InterPro" id="IPR044399">
    <property type="entry name" value="Mb-like_M"/>
</dbReference>
<dbReference type="Pfam" id="PF00042">
    <property type="entry name" value="Globin"/>
    <property type="match status" value="1"/>
</dbReference>
<keyword evidence="5" id="KW-0408">Iron</keyword>
<dbReference type="InterPro" id="IPR002336">
    <property type="entry name" value="Erythrocruorin"/>
</dbReference>
<reference evidence="9" key="1">
    <citation type="submission" date="1990-09" db="EMBL/GenBank/DDBJ databases">
        <authorList>
            <person name="Schmidt E.R."/>
        </authorList>
    </citation>
    <scope>NUCLEOTIDE SEQUENCE</scope>
</reference>
<keyword evidence="4" id="KW-0479">Metal-binding</keyword>
<dbReference type="PRINTS" id="PR00611">
    <property type="entry name" value="ERYTHCRUORIN"/>
</dbReference>
<keyword evidence="7" id="KW-0732">Signal</keyword>
<dbReference type="SUPFAM" id="SSF46458">
    <property type="entry name" value="Globin-like"/>
    <property type="match status" value="1"/>
</dbReference>
<evidence type="ECO:0000256" key="3">
    <source>
        <dbReference type="ARBA" id="ARBA00022621"/>
    </source>
</evidence>
<evidence type="ECO:0000256" key="4">
    <source>
        <dbReference type="ARBA" id="ARBA00022723"/>
    </source>
</evidence>
<keyword evidence="1 6" id="KW-0813">Transport</keyword>
<dbReference type="GO" id="GO:0005344">
    <property type="term" value="F:oxygen carrier activity"/>
    <property type="evidence" value="ECO:0007669"/>
    <property type="project" value="UniProtKB-KW"/>
</dbReference>
<accession>Q94442</accession>
<dbReference type="InterPro" id="IPR009050">
    <property type="entry name" value="Globin-like_sf"/>
</dbReference>
<dbReference type="GO" id="GO:0020037">
    <property type="term" value="F:heme binding"/>
    <property type="evidence" value="ECO:0007669"/>
    <property type="project" value="InterPro"/>
</dbReference>
<name>Q94442_CHITE</name>
<evidence type="ECO:0000256" key="7">
    <source>
        <dbReference type="SAM" id="SignalP"/>
    </source>
</evidence>
<dbReference type="GO" id="GO:0019825">
    <property type="term" value="F:oxygen binding"/>
    <property type="evidence" value="ECO:0007669"/>
    <property type="project" value="InterPro"/>
</dbReference>
<reference evidence="9" key="2">
    <citation type="book" date="1991" name="Structure and function of invertebrate dioxygen carriers" publisher="Springer-Verlag" city="New-York.">
        <title>The primary structure of several haemoglobin genes from the genome of Chironomus tentans.</title>
        <editorList>
            <person name="Vinograd S.N."/>
            <person name="Kapp O.H."/>
        </editorList>
        <authorList>
            <person name="Rozynek P."/>
            <person name="Broecker M."/>
            <person name="Hankeln T."/>
            <person name="Schmidt E.R."/>
        </authorList>
    </citation>
    <scope>NUCLEOTIDE SEQUENCE</scope>
</reference>
<dbReference type="GO" id="GO:0005576">
    <property type="term" value="C:extracellular region"/>
    <property type="evidence" value="ECO:0007669"/>
    <property type="project" value="InterPro"/>
</dbReference>
<evidence type="ECO:0000256" key="5">
    <source>
        <dbReference type="ARBA" id="ARBA00023004"/>
    </source>
</evidence>
<evidence type="ECO:0000259" key="8">
    <source>
        <dbReference type="PROSITE" id="PS01033"/>
    </source>
</evidence>
<dbReference type="InterPro" id="IPR012292">
    <property type="entry name" value="Globin/Proto"/>
</dbReference>
<comment type="similarity">
    <text evidence="6">Belongs to the globin family.</text>
</comment>
<gene>
    <name evidence="9" type="primary">ORF A</name>
</gene>
<dbReference type="GO" id="GO:0046872">
    <property type="term" value="F:metal ion binding"/>
    <property type="evidence" value="ECO:0007669"/>
    <property type="project" value="UniProtKB-KW"/>
</dbReference>
<evidence type="ECO:0000256" key="1">
    <source>
        <dbReference type="ARBA" id="ARBA00022448"/>
    </source>
</evidence>
<evidence type="ECO:0000256" key="2">
    <source>
        <dbReference type="ARBA" id="ARBA00022617"/>
    </source>
</evidence>
<dbReference type="GO" id="GO:0005833">
    <property type="term" value="C:hemoglobin complex"/>
    <property type="evidence" value="ECO:0007669"/>
    <property type="project" value="InterPro"/>
</dbReference>
<evidence type="ECO:0000313" key="9">
    <source>
        <dbReference type="EMBL" id="CAA39721.1"/>
    </source>
</evidence>
<dbReference type="AlphaFoldDB" id="Q94442"/>
<feature type="chain" id="PRO_5004319455" evidence="7">
    <location>
        <begin position="17"/>
        <end position="163"/>
    </location>
</feature>
<evidence type="ECO:0000256" key="6">
    <source>
        <dbReference type="RuleBase" id="RU000356"/>
    </source>
</evidence>
<dbReference type="InterPro" id="IPR000971">
    <property type="entry name" value="Globin"/>
</dbReference>
<sequence>MKFFVVLALCIAAASAAVVPLSADQASLVKSSWNQVKHNEVDILAAIFAANPDIQARFSQFAGKDVAGLKDTAAFATHAGRIVGFFSEIIGLTGNAANAPALQTLVGQLAASHKARGIPTAQFGEFRTSLVAYLQANVSWGDNVAAAWNQALDNLFFVLTSNY</sequence>
<dbReference type="EMBL" id="X56272">
    <property type="protein sequence ID" value="CAA39721.1"/>
    <property type="molecule type" value="Genomic_DNA"/>
</dbReference>
<protein>
    <submittedName>
        <fullName evidence="9">ORF A protein</fullName>
    </submittedName>
</protein>
<dbReference type="PROSITE" id="PS01033">
    <property type="entry name" value="GLOBIN"/>
    <property type="match status" value="1"/>
</dbReference>
<keyword evidence="2 6" id="KW-0349">Heme</keyword>
<keyword evidence="3 6" id="KW-0561">Oxygen transport</keyword>
<feature type="domain" description="Globin" evidence="8">
    <location>
        <begin position="20"/>
        <end position="163"/>
    </location>
</feature>
<dbReference type="CDD" id="cd01040">
    <property type="entry name" value="Mb-like"/>
    <property type="match status" value="1"/>
</dbReference>
<dbReference type="Gene3D" id="1.10.490.10">
    <property type="entry name" value="Globins"/>
    <property type="match status" value="1"/>
</dbReference>
<dbReference type="PANTHER" id="PTHR47217:SF1">
    <property type="entry name" value="GLOBIN-LIKE PROTEIN"/>
    <property type="match status" value="1"/>
</dbReference>
<dbReference type="PIR" id="S14572">
    <property type="entry name" value="S14572"/>
</dbReference>
<organism evidence="9">
    <name type="scientific">Chironomus tentans</name>
    <name type="common">Midge</name>
    <name type="synonym">Camptochironomus tentans</name>
    <dbReference type="NCBI Taxonomy" id="7153"/>
    <lineage>
        <taxon>Eukaryota</taxon>
        <taxon>Metazoa</taxon>
        <taxon>Ecdysozoa</taxon>
        <taxon>Arthropoda</taxon>
        <taxon>Hexapoda</taxon>
        <taxon>Insecta</taxon>
        <taxon>Pterygota</taxon>
        <taxon>Neoptera</taxon>
        <taxon>Endopterygota</taxon>
        <taxon>Diptera</taxon>
        <taxon>Nematocera</taxon>
        <taxon>Chironomoidea</taxon>
        <taxon>Chironomidae</taxon>
        <taxon>Chironominae</taxon>
        <taxon>Chironomus</taxon>
    </lineage>
</organism>
<proteinExistence type="inferred from homology"/>